<comment type="catalytic activity">
    <reaction evidence="1">
        <text>Endohydrolysis of (1-&gt;4)-beta-D-glucosidic linkages in cellulose, lichenin and cereal beta-D-glucans.</text>
        <dbReference type="EC" id="3.2.1.4"/>
    </reaction>
</comment>
<evidence type="ECO:0000256" key="4">
    <source>
        <dbReference type="ARBA" id="ARBA00023001"/>
    </source>
</evidence>
<dbReference type="InterPro" id="IPR017853">
    <property type="entry name" value="GH"/>
</dbReference>
<accession>A0A7U3NXF9</accession>
<feature type="domain" description="Glycoside hydrolase family 5" evidence="9">
    <location>
        <begin position="49"/>
        <end position="302"/>
    </location>
</feature>
<evidence type="ECO:0000256" key="3">
    <source>
        <dbReference type="ARBA" id="ARBA00022801"/>
    </source>
</evidence>
<keyword evidence="3" id="KW-0378">Hydrolase</keyword>
<dbReference type="PROSITE" id="PS00659">
    <property type="entry name" value="GLYCOSYL_HYDROL_F5"/>
    <property type="match status" value="1"/>
</dbReference>
<evidence type="ECO:0000256" key="7">
    <source>
        <dbReference type="ARBA" id="ARBA00023326"/>
    </source>
</evidence>
<dbReference type="GO" id="GO:0008810">
    <property type="term" value="F:cellulase activity"/>
    <property type="evidence" value="ECO:0007669"/>
    <property type="project" value="UniProtKB-EC"/>
</dbReference>
<evidence type="ECO:0000256" key="8">
    <source>
        <dbReference type="SAM" id="SignalP"/>
    </source>
</evidence>
<dbReference type="Pfam" id="PF00150">
    <property type="entry name" value="Cellulase"/>
    <property type="match status" value="1"/>
</dbReference>
<keyword evidence="7" id="KW-0624">Polysaccharide degradation</keyword>
<keyword evidence="4" id="KW-0136">Cellulose degradation</keyword>
<evidence type="ECO:0000256" key="5">
    <source>
        <dbReference type="ARBA" id="ARBA00023277"/>
    </source>
</evidence>
<dbReference type="EC" id="3.2.1.4" evidence="2"/>
<dbReference type="SUPFAM" id="SSF51445">
    <property type="entry name" value="(Trans)glycosidases"/>
    <property type="match status" value="1"/>
</dbReference>
<dbReference type="AlphaFoldDB" id="A0A7U3NXF9"/>
<dbReference type="InterPro" id="IPR018087">
    <property type="entry name" value="Glyco_hydro_5_CS"/>
</dbReference>
<dbReference type="EMBL" id="MT832746">
    <property type="protein sequence ID" value="QPB75689.1"/>
    <property type="molecule type" value="mRNA"/>
</dbReference>
<protein>
    <recommendedName>
        <fullName evidence="2">cellulase</fullName>
        <ecNumber evidence="2">3.2.1.4</ecNumber>
    </recommendedName>
</protein>
<sequence>MKALFSGLLLSGLLSFAMADATSAVPQRVGPVSNYGVLGTSGNQVISTKTNKQVMLRGMSLFWADAVGSQYYSENVIAWAAQTLGIDVFRFAMGIESYDSDGGNSEKGKILASYSYKSSPDVKIEQLDRMVKAAIENDIYIIVDWHSHRAEQEQSIANDFFGKMATKYKDVPNIIWEVYNEPVNTDMGTIASYANTVIGTIRKNGSKNLALVGTPKWSQMGSCGGVNQPNVGYVFHFYAATHSVNSYSGNVDNCMKGGNAVFVTEWGTTSADGSGTVNTSEAGSWTSYMERNKISNCNWSLRHATIGDETEQSAMFSGSQVLNNKTLLNGAKYTQSGEFVKKYLTTNKRSWADTLTAGHSGSCKFSNLTVSELDGSKSGVGKSGCSYTSSNEKVATIGTDGSLTIKSHGYALMTGNDGSMSVVTVEKIPEQSVSGLVSMTCTVTNLKKAGTCTNNYTGKSSSEYQFTTMVKSAEGGEITCTSDNPSVVKIEKAICSTSQCYSHKGEYQWIATFTGAVGLANIHVQIPAVSGFKAMDTTFVLGVVKSPNVINPAIFKNVTVEKNSVTELFPATAHTVPVTYTLSAEGYGVIDGTNFIAGDKDASLVVYATSEESETYAAVNQSIVITIGLGGELIDGISPRTLRNVGIQGRIQNGNLMLTAAHSGFAKVQVYNANGKDLLGEETHYVTAGTNVFSLKGYAHGMYYVKVKQSSVSMTIPWSNK</sequence>
<evidence type="ECO:0000256" key="6">
    <source>
        <dbReference type="ARBA" id="ARBA00023295"/>
    </source>
</evidence>
<reference evidence="10" key="1">
    <citation type="submission" date="2020-07" db="EMBL/GenBank/DDBJ databases">
        <authorList>
            <person name="Wang J."/>
            <person name="He B."/>
            <person name="Sun X."/>
            <person name="Cao J."/>
            <person name="Wang Q."/>
        </authorList>
    </citation>
    <scope>NUCLEOTIDE SEQUENCE</scope>
</reference>
<evidence type="ECO:0000256" key="1">
    <source>
        <dbReference type="ARBA" id="ARBA00000966"/>
    </source>
</evidence>
<dbReference type="InterPro" id="IPR026444">
    <property type="entry name" value="Secre_tail"/>
</dbReference>
<organism evidence="10">
    <name type="scientific">Ruminococcus albus</name>
    <dbReference type="NCBI Taxonomy" id="1264"/>
    <lineage>
        <taxon>Bacteria</taxon>
        <taxon>Bacillati</taxon>
        <taxon>Bacillota</taxon>
        <taxon>Clostridia</taxon>
        <taxon>Eubacteriales</taxon>
        <taxon>Oscillospiraceae</taxon>
        <taxon>Ruminococcus</taxon>
    </lineage>
</organism>
<evidence type="ECO:0000313" key="10">
    <source>
        <dbReference type="EMBL" id="QPB75689.1"/>
    </source>
</evidence>
<gene>
    <name evidence="10" type="primary">cel5A</name>
    <name evidence="10" type="synonym">GH5</name>
</gene>
<feature type="signal peptide" evidence="8">
    <location>
        <begin position="1"/>
        <end position="19"/>
    </location>
</feature>
<proteinExistence type="evidence at transcript level"/>
<dbReference type="PANTHER" id="PTHR34142:SF1">
    <property type="entry name" value="GLYCOSIDE HYDROLASE FAMILY 5 DOMAIN-CONTAINING PROTEIN"/>
    <property type="match status" value="1"/>
</dbReference>
<dbReference type="PANTHER" id="PTHR34142">
    <property type="entry name" value="ENDO-BETA-1,4-GLUCANASE A"/>
    <property type="match status" value="1"/>
</dbReference>
<keyword evidence="5" id="KW-0119">Carbohydrate metabolism</keyword>
<name>A0A7U3NXF9_RUMAL</name>
<evidence type="ECO:0000256" key="2">
    <source>
        <dbReference type="ARBA" id="ARBA00012601"/>
    </source>
</evidence>
<dbReference type="NCBIfam" id="TIGR04183">
    <property type="entry name" value="Por_Secre_tail"/>
    <property type="match status" value="1"/>
</dbReference>
<keyword evidence="8" id="KW-0732">Signal</keyword>
<evidence type="ECO:0000259" key="9">
    <source>
        <dbReference type="Pfam" id="PF00150"/>
    </source>
</evidence>
<dbReference type="GO" id="GO:0030245">
    <property type="term" value="P:cellulose catabolic process"/>
    <property type="evidence" value="ECO:0007669"/>
    <property type="project" value="UniProtKB-KW"/>
</dbReference>
<dbReference type="Gene3D" id="3.20.20.80">
    <property type="entry name" value="Glycosidases"/>
    <property type="match status" value="1"/>
</dbReference>
<keyword evidence="6" id="KW-0326">Glycosidase</keyword>
<dbReference type="InterPro" id="IPR001547">
    <property type="entry name" value="Glyco_hydro_5"/>
</dbReference>
<feature type="chain" id="PRO_5030525357" description="cellulase" evidence="8">
    <location>
        <begin position="20"/>
        <end position="721"/>
    </location>
</feature>